<comment type="caution">
    <text evidence="1">The sequence shown here is derived from an EMBL/GenBank/DDBJ whole genome shotgun (WGS) entry which is preliminary data.</text>
</comment>
<dbReference type="AlphaFoldDB" id="A0AA38PMU2"/>
<evidence type="ECO:0000313" key="1">
    <source>
        <dbReference type="EMBL" id="KAJ3978329.1"/>
    </source>
</evidence>
<evidence type="ECO:0000313" key="2">
    <source>
        <dbReference type="Proteomes" id="UP001163850"/>
    </source>
</evidence>
<reference evidence="1" key="1">
    <citation type="submission" date="2022-08" db="EMBL/GenBank/DDBJ databases">
        <authorList>
            <consortium name="DOE Joint Genome Institute"/>
            <person name="Min B."/>
            <person name="Riley R."/>
            <person name="Sierra-Patev S."/>
            <person name="Naranjo-Ortiz M."/>
            <person name="Looney B."/>
            <person name="Konkel Z."/>
            <person name="Slot J.C."/>
            <person name="Sakamoto Y."/>
            <person name="Steenwyk J.L."/>
            <person name="Rokas A."/>
            <person name="Carro J."/>
            <person name="Camarero S."/>
            <person name="Ferreira P."/>
            <person name="Molpeceres G."/>
            <person name="Ruiz-Duenas F.J."/>
            <person name="Serrano A."/>
            <person name="Henrissat B."/>
            <person name="Drula E."/>
            <person name="Hughes K.W."/>
            <person name="Mata J.L."/>
            <person name="Ishikawa N.K."/>
            <person name="Vargas-Isla R."/>
            <person name="Ushijima S."/>
            <person name="Smith C.A."/>
            <person name="Ahrendt S."/>
            <person name="Andreopoulos W."/>
            <person name="He G."/>
            <person name="Labutti K."/>
            <person name="Lipzen A."/>
            <person name="Ng V."/>
            <person name="Sandor L."/>
            <person name="Barry K."/>
            <person name="Martinez A.T."/>
            <person name="Xiao Y."/>
            <person name="Gibbons J.G."/>
            <person name="Terashima K."/>
            <person name="Hibbett D.S."/>
            <person name="Grigoriev I.V."/>
        </authorList>
    </citation>
    <scope>NUCLEOTIDE SEQUENCE</scope>
    <source>
        <strain evidence="1">TFB7829</strain>
    </source>
</reference>
<proteinExistence type="predicted"/>
<dbReference type="EMBL" id="MU803397">
    <property type="protein sequence ID" value="KAJ3978329.1"/>
    <property type="molecule type" value="Genomic_DNA"/>
</dbReference>
<name>A0AA38PMU2_9AGAR</name>
<accession>A0AA38PMU2</accession>
<feature type="non-terminal residue" evidence="1">
    <location>
        <position position="118"/>
    </location>
</feature>
<dbReference type="Proteomes" id="UP001163850">
    <property type="component" value="Unassembled WGS sequence"/>
</dbReference>
<feature type="non-terminal residue" evidence="1">
    <location>
        <position position="1"/>
    </location>
</feature>
<gene>
    <name evidence="1" type="ORF">F5890DRAFT_1394614</name>
</gene>
<sequence length="118" mass="13020">HGCRVWCGQLGRHKPGDGCYFPALFKPDNYAVAGCDFGDLDPALVLPGDPEKFRENLCILLSSQTQNVYKANRKATSISKPSIFLGMHPDTILGIPSMFPGDIMHFILNLTDLLIPLF</sequence>
<organism evidence="1 2">
    <name type="scientific">Lentinula detonsa</name>
    <dbReference type="NCBI Taxonomy" id="2804962"/>
    <lineage>
        <taxon>Eukaryota</taxon>
        <taxon>Fungi</taxon>
        <taxon>Dikarya</taxon>
        <taxon>Basidiomycota</taxon>
        <taxon>Agaricomycotina</taxon>
        <taxon>Agaricomycetes</taxon>
        <taxon>Agaricomycetidae</taxon>
        <taxon>Agaricales</taxon>
        <taxon>Marasmiineae</taxon>
        <taxon>Omphalotaceae</taxon>
        <taxon>Lentinula</taxon>
    </lineage>
</organism>
<protein>
    <submittedName>
        <fullName evidence="1">Uncharacterized protein</fullName>
    </submittedName>
</protein>